<evidence type="ECO:0000313" key="3">
    <source>
        <dbReference type="Proteomes" id="UP000663852"/>
    </source>
</evidence>
<proteinExistence type="predicted"/>
<gene>
    <name evidence="2" type="ORF">EDS130_LOCUS37516</name>
</gene>
<keyword evidence="1" id="KW-0472">Membrane</keyword>
<dbReference type="AlphaFoldDB" id="A0A815MJI3"/>
<accession>A0A815MJI3</accession>
<reference evidence="2" key="1">
    <citation type="submission" date="2021-02" db="EMBL/GenBank/DDBJ databases">
        <authorList>
            <person name="Nowell W R."/>
        </authorList>
    </citation>
    <scope>NUCLEOTIDE SEQUENCE</scope>
</reference>
<dbReference type="Proteomes" id="UP000663852">
    <property type="component" value="Unassembled WGS sequence"/>
</dbReference>
<comment type="caution">
    <text evidence="2">The sequence shown here is derived from an EMBL/GenBank/DDBJ whole genome shotgun (WGS) entry which is preliminary data.</text>
</comment>
<evidence type="ECO:0000256" key="1">
    <source>
        <dbReference type="SAM" id="Phobius"/>
    </source>
</evidence>
<evidence type="ECO:0000313" key="2">
    <source>
        <dbReference type="EMBL" id="CAF1421482.1"/>
    </source>
</evidence>
<feature type="transmembrane region" description="Helical" evidence="1">
    <location>
        <begin position="43"/>
        <end position="61"/>
    </location>
</feature>
<protein>
    <submittedName>
        <fullName evidence="2">Uncharacterized protein</fullName>
    </submittedName>
</protein>
<name>A0A815MJI3_ADIRI</name>
<keyword evidence="1" id="KW-0812">Transmembrane</keyword>
<dbReference type="OrthoDB" id="10438558at2759"/>
<dbReference type="EMBL" id="CAJNOJ010000371">
    <property type="protein sequence ID" value="CAF1421482.1"/>
    <property type="molecule type" value="Genomic_DNA"/>
</dbReference>
<keyword evidence="1" id="KW-1133">Transmembrane helix</keyword>
<sequence length="343" mass="39699">MPVQLSDLWDRFRLAIKNLNLFPSIPPTPDQHQLRNQLISTRLFIILLTLSLTILLLYNSLITITQTNTVTFPTITTYLQLYSEYPQSLSCDCKQISINHDKFLHITYTFHEICNSVFITQDWFDHLYRTFSTMYLYSDDFRTVSVFFFQTLPIFCDLSSETIENRLREFYSSQFVSASLLPSELFYLEIESLITQFISTTTNTFLLSLSSIRQMTQSNLLLSAEQTNAYPYTYTYDSVWFFTKLYDNCNCKMSAQCVVISPIFNGLDRTVILYTVPGIYTGCYIIETLLKSDLRCFYSQTCINKVLSYFIGAAPMNVSALDASLLVKFMVNSTLEDVTNNLM</sequence>
<organism evidence="2 3">
    <name type="scientific">Adineta ricciae</name>
    <name type="common">Rotifer</name>
    <dbReference type="NCBI Taxonomy" id="249248"/>
    <lineage>
        <taxon>Eukaryota</taxon>
        <taxon>Metazoa</taxon>
        <taxon>Spiralia</taxon>
        <taxon>Gnathifera</taxon>
        <taxon>Rotifera</taxon>
        <taxon>Eurotatoria</taxon>
        <taxon>Bdelloidea</taxon>
        <taxon>Adinetida</taxon>
        <taxon>Adinetidae</taxon>
        <taxon>Adineta</taxon>
    </lineage>
</organism>